<evidence type="ECO:0000256" key="2">
    <source>
        <dbReference type="ARBA" id="ARBA00022435"/>
    </source>
</evidence>
<keyword evidence="5" id="KW-0460">Magnesium</keyword>
<sequence>MSKIVYTKTDEAPALATRSLLPILRAFTQSSGIEFELKDISLAGRILANFPENLAEDQRVPDALAELGKLATLPEANIIKLPNISASIPQLVTAIEELQSHGYNVPNFKEEPETDEEKDIQARYAKVL</sequence>
<accession>A0A383D343</accession>
<dbReference type="GO" id="GO:0006097">
    <property type="term" value="P:glyoxylate cycle"/>
    <property type="evidence" value="ECO:0007669"/>
    <property type="project" value="UniProtKB-KW"/>
</dbReference>
<evidence type="ECO:0000256" key="3">
    <source>
        <dbReference type="ARBA" id="ARBA00022532"/>
    </source>
</evidence>
<dbReference type="EMBL" id="UINC01213798">
    <property type="protein sequence ID" value="SVE38734.1"/>
    <property type="molecule type" value="Genomic_DNA"/>
</dbReference>
<protein>
    <recommendedName>
        <fullName evidence="9">Isopropylmalate dehydrogenase-like domain-containing protein</fullName>
    </recommendedName>
</protein>
<dbReference type="Pfam" id="PF03971">
    <property type="entry name" value="IDH"/>
    <property type="match status" value="1"/>
</dbReference>
<dbReference type="GO" id="GO:0006099">
    <property type="term" value="P:tricarboxylic acid cycle"/>
    <property type="evidence" value="ECO:0007669"/>
    <property type="project" value="UniProtKB-KW"/>
</dbReference>
<dbReference type="AlphaFoldDB" id="A0A383D343"/>
<evidence type="ECO:0000256" key="1">
    <source>
        <dbReference type="ARBA" id="ARBA00001946"/>
    </source>
</evidence>
<keyword evidence="2" id="KW-0329">Glyoxylate bypass</keyword>
<evidence type="ECO:0000256" key="6">
    <source>
        <dbReference type="ARBA" id="ARBA00022857"/>
    </source>
</evidence>
<evidence type="ECO:0000256" key="5">
    <source>
        <dbReference type="ARBA" id="ARBA00022842"/>
    </source>
</evidence>
<gene>
    <name evidence="8" type="ORF">METZ01_LOCUS491588</name>
</gene>
<dbReference type="SUPFAM" id="SSF53659">
    <property type="entry name" value="Isocitrate/Isopropylmalate dehydrogenase-like"/>
    <property type="match status" value="1"/>
</dbReference>
<evidence type="ECO:0000256" key="4">
    <source>
        <dbReference type="ARBA" id="ARBA00022723"/>
    </source>
</evidence>
<feature type="non-terminal residue" evidence="8">
    <location>
        <position position="128"/>
    </location>
</feature>
<evidence type="ECO:0000256" key="7">
    <source>
        <dbReference type="ARBA" id="ARBA00023002"/>
    </source>
</evidence>
<keyword evidence="7" id="KW-0560">Oxidoreductase</keyword>
<reference evidence="8" key="1">
    <citation type="submission" date="2018-05" db="EMBL/GenBank/DDBJ databases">
        <authorList>
            <person name="Lanie J.A."/>
            <person name="Ng W.-L."/>
            <person name="Kazmierczak K.M."/>
            <person name="Andrzejewski T.M."/>
            <person name="Davidsen T.M."/>
            <person name="Wayne K.J."/>
            <person name="Tettelin H."/>
            <person name="Glass J.I."/>
            <person name="Rusch D."/>
            <person name="Podicherti R."/>
            <person name="Tsui H.-C.T."/>
            <person name="Winkler M.E."/>
        </authorList>
    </citation>
    <scope>NUCLEOTIDE SEQUENCE</scope>
</reference>
<evidence type="ECO:0000313" key="8">
    <source>
        <dbReference type="EMBL" id="SVE38734.1"/>
    </source>
</evidence>
<dbReference type="PANTHER" id="PTHR36999">
    <property type="entry name" value="ISOCITRATE DEHYDROGENASE [NADP]"/>
    <property type="match status" value="1"/>
</dbReference>
<comment type="cofactor">
    <cofactor evidence="1">
        <name>Mg(2+)</name>
        <dbReference type="ChEBI" id="CHEBI:18420"/>
    </cofactor>
</comment>
<keyword evidence="6" id="KW-0521">NADP</keyword>
<organism evidence="8">
    <name type="scientific">marine metagenome</name>
    <dbReference type="NCBI Taxonomy" id="408172"/>
    <lineage>
        <taxon>unclassified sequences</taxon>
        <taxon>metagenomes</taxon>
        <taxon>ecological metagenomes</taxon>
    </lineage>
</organism>
<evidence type="ECO:0008006" key="9">
    <source>
        <dbReference type="Google" id="ProtNLM"/>
    </source>
</evidence>
<proteinExistence type="predicted"/>
<dbReference type="GO" id="GO:0046872">
    <property type="term" value="F:metal ion binding"/>
    <property type="evidence" value="ECO:0007669"/>
    <property type="project" value="UniProtKB-KW"/>
</dbReference>
<name>A0A383D343_9ZZZZ</name>
<dbReference type="PANTHER" id="PTHR36999:SF1">
    <property type="entry name" value="ISOCITRATE DEHYDROGENASE (NADP(+))"/>
    <property type="match status" value="1"/>
</dbReference>
<dbReference type="GO" id="GO:0004450">
    <property type="term" value="F:isocitrate dehydrogenase (NADP+) activity"/>
    <property type="evidence" value="ECO:0007669"/>
    <property type="project" value="InterPro"/>
</dbReference>
<dbReference type="InterPro" id="IPR004436">
    <property type="entry name" value="Isocitrate_DH_NADP_mono"/>
</dbReference>
<keyword evidence="4" id="KW-0479">Metal-binding</keyword>
<keyword evidence="3" id="KW-0816">Tricarboxylic acid cycle</keyword>